<reference evidence="3" key="1">
    <citation type="submission" date="2018-02" db="EMBL/GenBank/DDBJ databases">
        <title>Phenotypic and genomic properties of facultatively anaerobic sulfur-reducing natronoarchaea from hypersaline soda lakes.</title>
        <authorList>
            <person name="Sorokin D.Y."/>
            <person name="Kublanov I.V."/>
            <person name="Roman P."/>
            <person name="Sinninghe Damste J.S."/>
            <person name="Golyshin P.N."/>
            <person name="Rojo D."/>
            <person name="Ciordia S."/>
            <person name="Mena M.D.C."/>
            <person name="Ferrer M."/>
            <person name="Messina E."/>
            <person name="Smedile F."/>
            <person name="La Spada G."/>
            <person name="La Cono V."/>
            <person name="Yakimov M.M."/>
        </authorList>
    </citation>
    <scope>NUCLEOTIDE SEQUENCE [LARGE SCALE GENOMIC DNA]</scope>
    <source>
        <strain evidence="3">AArc-Mg</strain>
    </source>
</reference>
<keyword evidence="1" id="KW-0560">Oxidoreductase</keyword>
<name>A0A346PM80_9EURY</name>
<dbReference type="PANTHER" id="PTHR35176:SF6">
    <property type="entry name" value="HEME OXYGENASE HI_0854-RELATED"/>
    <property type="match status" value="1"/>
</dbReference>
<dbReference type="PANTHER" id="PTHR35176">
    <property type="entry name" value="HEME OXYGENASE HI_0854-RELATED"/>
    <property type="match status" value="1"/>
</dbReference>
<dbReference type="Pfam" id="PF12900">
    <property type="entry name" value="Pyridox_ox_2"/>
    <property type="match status" value="1"/>
</dbReference>
<dbReference type="EMBL" id="CP027033">
    <property type="protein sequence ID" value="AXR80625.1"/>
    <property type="molecule type" value="Genomic_DNA"/>
</dbReference>
<evidence type="ECO:0000313" key="3">
    <source>
        <dbReference type="Proteomes" id="UP000258613"/>
    </source>
</evidence>
<evidence type="ECO:0000256" key="1">
    <source>
        <dbReference type="ARBA" id="ARBA00023002"/>
    </source>
</evidence>
<dbReference type="Gene3D" id="2.30.110.10">
    <property type="entry name" value="Electron Transport, Fmn-binding Protein, Chain A"/>
    <property type="match status" value="1"/>
</dbReference>
<dbReference type="AlphaFoldDB" id="A0A346PM80"/>
<organism evidence="2 3">
    <name type="scientific">Natrarchaeobaculum sulfurireducens</name>
    <dbReference type="NCBI Taxonomy" id="2044521"/>
    <lineage>
        <taxon>Archaea</taxon>
        <taxon>Methanobacteriati</taxon>
        <taxon>Methanobacteriota</taxon>
        <taxon>Stenosarchaea group</taxon>
        <taxon>Halobacteria</taxon>
        <taxon>Halobacteriales</taxon>
        <taxon>Natrialbaceae</taxon>
        <taxon>Natrarchaeobaculum</taxon>
    </lineage>
</organism>
<protein>
    <submittedName>
        <fullName evidence="2">Uncharacterized protein</fullName>
    </submittedName>
</protein>
<dbReference type="KEGG" id="nag:AArcMg_0602"/>
<dbReference type="GO" id="GO:0070967">
    <property type="term" value="F:coenzyme F420 binding"/>
    <property type="evidence" value="ECO:0007669"/>
    <property type="project" value="TreeGrafter"/>
</dbReference>
<dbReference type="GO" id="GO:0016627">
    <property type="term" value="F:oxidoreductase activity, acting on the CH-CH group of donors"/>
    <property type="evidence" value="ECO:0007669"/>
    <property type="project" value="TreeGrafter"/>
</dbReference>
<proteinExistence type="predicted"/>
<dbReference type="InterPro" id="IPR024747">
    <property type="entry name" value="Pyridox_Oxase-rel"/>
</dbReference>
<dbReference type="Proteomes" id="UP000258613">
    <property type="component" value="Chromosome"/>
</dbReference>
<evidence type="ECO:0000313" key="2">
    <source>
        <dbReference type="EMBL" id="AXR80625.1"/>
    </source>
</evidence>
<accession>A0A346PM80</accession>
<dbReference type="InterPro" id="IPR012349">
    <property type="entry name" value="Split_barrel_FMN-bd"/>
</dbReference>
<gene>
    <name evidence="2" type="ORF">AArcMg_0602</name>
</gene>
<sequence length="137" mass="15061">MRLADAHTTVTNVPPEAKRLLESEPLMAHLATCVDGRPHVAPVWYRYDDGTIELVTTGRKLANVRENPRVALSVQADDAGEARWSVTLLGTATVVADEDATRRARKRINAKYGATPDAYKENELVRIDVGSASSRTY</sequence>
<dbReference type="GO" id="GO:0005829">
    <property type="term" value="C:cytosol"/>
    <property type="evidence" value="ECO:0007669"/>
    <property type="project" value="TreeGrafter"/>
</dbReference>
<dbReference type="SUPFAM" id="SSF50475">
    <property type="entry name" value="FMN-binding split barrel"/>
    <property type="match status" value="1"/>
</dbReference>
<keyword evidence="3" id="KW-1185">Reference proteome</keyword>
<dbReference type="InterPro" id="IPR052019">
    <property type="entry name" value="F420H2_bilvrd_red/Heme_oxyg"/>
</dbReference>